<comment type="similarity">
    <text evidence="3">Belongs to the HAD-like hydrolase superfamily. CbbY/CbbZ/Gph/YieH family.</text>
</comment>
<dbReference type="SFLD" id="SFLDS00003">
    <property type="entry name" value="Haloacid_Dehalogenase"/>
    <property type="match status" value="1"/>
</dbReference>
<dbReference type="Pfam" id="PF00702">
    <property type="entry name" value="Hydrolase"/>
    <property type="match status" value="1"/>
</dbReference>
<organism evidence="5">
    <name type="scientific">uncultured Rhizobiales bacterium HF4000_32B18</name>
    <dbReference type="NCBI Taxonomy" id="710780"/>
    <lineage>
        <taxon>Bacteria</taxon>
        <taxon>Pseudomonadati</taxon>
        <taxon>Pseudomonadota</taxon>
        <taxon>Alphaproteobacteria</taxon>
        <taxon>Hyphomicrobiales</taxon>
        <taxon>environmental samples</taxon>
    </lineage>
</organism>
<dbReference type="EMBL" id="GU474898">
    <property type="protein sequence ID" value="ADI18716.1"/>
    <property type="molecule type" value="Genomic_DNA"/>
</dbReference>
<dbReference type="PANTHER" id="PTHR43434:SF1">
    <property type="entry name" value="PHOSPHOGLYCOLATE PHOSPHATASE"/>
    <property type="match status" value="1"/>
</dbReference>
<dbReference type="GO" id="GO:0008967">
    <property type="term" value="F:phosphoglycolate phosphatase activity"/>
    <property type="evidence" value="ECO:0007669"/>
    <property type="project" value="UniProtKB-EC"/>
</dbReference>
<dbReference type="InterPro" id="IPR050155">
    <property type="entry name" value="HAD-like_hydrolase_sf"/>
</dbReference>
<evidence type="ECO:0000256" key="3">
    <source>
        <dbReference type="ARBA" id="ARBA00006171"/>
    </source>
</evidence>
<dbReference type="InterPro" id="IPR036412">
    <property type="entry name" value="HAD-like_sf"/>
</dbReference>
<dbReference type="SFLD" id="SFLDG01129">
    <property type="entry name" value="C1.5:_HAD__Beta-PGM__Phosphata"/>
    <property type="match status" value="1"/>
</dbReference>
<dbReference type="Gene3D" id="3.40.50.1000">
    <property type="entry name" value="HAD superfamily/HAD-like"/>
    <property type="match status" value="1"/>
</dbReference>
<proteinExistence type="inferred from homology"/>
<dbReference type="PANTHER" id="PTHR43434">
    <property type="entry name" value="PHOSPHOGLYCOLATE PHOSPHATASE"/>
    <property type="match status" value="1"/>
</dbReference>
<dbReference type="InterPro" id="IPR023198">
    <property type="entry name" value="PGP-like_dom2"/>
</dbReference>
<comment type="catalytic activity">
    <reaction evidence="1">
        <text>2-phosphoglycolate + H2O = glycolate + phosphate</text>
        <dbReference type="Rhea" id="RHEA:14369"/>
        <dbReference type="ChEBI" id="CHEBI:15377"/>
        <dbReference type="ChEBI" id="CHEBI:29805"/>
        <dbReference type="ChEBI" id="CHEBI:43474"/>
        <dbReference type="ChEBI" id="CHEBI:58033"/>
        <dbReference type="EC" id="3.1.3.18"/>
    </reaction>
</comment>
<evidence type="ECO:0000256" key="2">
    <source>
        <dbReference type="ARBA" id="ARBA00004818"/>
    </source>
</evidence>
<dbReference type="GO" id="GO:0006281">
    <property type="term" value="P:DNA repair"/>
    <property type="evidence" value="ECO:0007669"/>
    <property type="project" value="TreeGrafter"/>
</dbReference>
<dbReference type="GO" id="GO:0005829">
    <property type="term" value="C:cytosol"/>
    <property type="evidence" value="ECO:0007669"/>
    <property type="project" value="TreeGrafter"/>
</dbReference>
<dbReference type="InterPro" id="IPR023214">
    <property type="entry name" value="HAD_sf"/>
</dbReference>
<evidence type="ECO:0000256" key="1">
    <source>
        <dbReference type="ARBA" id="ARBA00000830"/>
    </source>
</evidence>
<sequence>MTAPGELSAVNAPVRFDGIRAVVFDFDGVVVDSVDVKTEAFVALYAPYGEKVMDAVRAYHLAHGGMPRADKLRHWQRTLVDGPDDAATIAGLGARFGAMVKEKVIAAPQIAGAEAALAALSARLPLHVASATPEVELHEIVAARGLTGYFRSVHGIPTTKVDALRMRLAEGLAPDEVLMIGDATADHAAAAAVGTRFLGVVAAVPGPFPAGTPRVADLTDLPAIVSQSAA</sequence>
<dbReference type="AlphaFoldDB" id="E0XWC5"/>
<evidence type="ECO:0000256" key="4">
    <source>
        <dbReference type="ARBA" id="ARBA00013078"/>
    </source>
</evidence>
<accession>E0XWC5</accession>
<name>E0XWC5_9HYPH</name>
<evidence type="ECO:0000313" key="5">
    <source>
        <dbReference type="EMBL" id="ADI18716.1"/>
    </source>
</evidence>
<comment type="pathway">
    <text evidence="2">Organic acid metabolism; glycolate biosynthesis; glycolate from 2-phosphoglycolate: step 1/1.</text>
</comment>
<reference evidence="5" key="1">
    <citation type="journal article" date="2011" name="Environ. Microbiol.">
        <title>Time-series analyses of Monterey Bay coastal microbial picoplankton using a 'genome proxy' microarray.</title>
        <authorList>
            <person name="Rich V.I."/>
            <person name="Pham V.D."/>
            <person name="Eppley J."/>
            <person name="Shi Y."/>
            <person name="DeLong E.F."/>
        </authorList>
    </citation>
    <scope>NUCLEOTIDE SEQUENCE</scope>
</reference>
<dbReference type="SUPFAM" id="SSF56784">
    <property type="entry name" value="HAD-like"/>
    <property type="match status" value="1"/>
</dbReference>
<dbReference type="Gene3D" id="1.10.150.240">
    <property type="entry name" value="Putative phosphatase, domain 2"/>
    <property type="match status" value="1"/>
</dbReference>
<dbReference type="EC" id="3.1.3.18" evidence="4"/>
<protein>
    <recommendedName>
        <fullName evidence="4">phosphoglycolate phosphatase</fullName>
        <ecNumber evidence="4">3.1.3.18</ecNumber>
    </recommendedName>
</protein>